<evidence type="ECO:0000256" key="1">
    <source>
        <dbReference type="ARBA" id="ARBA00003814"/>
    </source>
</evidence>
<dbReference type="InterPro" id="IPR034291">
    <property type="entry name" value="TMP_synthase"/>
</dbReference>
<keyword evidence="5 10" id="KW-0460">Magnesium</keyword>
<organism evidence="14 15">
    <name type="scientific">Lamprobacter modestohalophilus</name>
    <dbReference type="NCBI Taxonomy" id="1064514"/>
    <lineage>
        <taxon>Bacteria</taxon>
        <taxon>Pseudomonadati</taxon>
        <taxon>Pseudomonadota</taxon>
        <taxon>Gammaproteobacteria</taxon>
        <taxon>Chromatiales</taxon>
        <taxon>Chromatiaceae</taxon>
        <taxon>Lamprobacter</taxon>
    </lineage>
</organism>
<dbReference type="CDD" id="cd00564">
    <property type="entry name" value="TMP_TenI"/>
    <property type="match status" value="1"/>
</dbReference>
<keyword evidence="4 10" id="KW-0479">Metal-binding</keyword>
<evidence type="ECO:0000256" key="10">
    <source>
        <dbReference type="HAMAP-Rule" id="MF_00097"/>
    </source>
</evidence>
<comment type="similarity">
    <text evidence="10 11">Belongs to the thiamine-phosphate synthase family.</text>
</comment>
<evidence type="ECO:0000256" key="9">
    <source>
        <dbReference type="ARBA" id="ARBA00047883"/>
    </source>
</evidence>
<dbReference type="PANTHER" id="PTHR20857">
    <property type="entry name" value="THIAMINE-PHOSPHATE PYROPHOSPHORYLASE"/>
    <property type="match status" value="1"/>
</dbReference>
<feature type="binding site" evidence="10">
    <location>
        <position position="69"/>
    </location>
    <ligand>
        <name>Mg(2+)</name>
        <dbReference type="ChEBI" id="CHEBI:18420"/>
    </ligand>
</feature>
<feature type="binding site" evidence="10">
    <location>
        <position position="88"/>
    </location>
    <ligand>
        <name>Mg(2+)</name>
        <dbReference type="ChEBI" id="CHEBI:18420"/>
    </ligand>
</feature>
<evidence type="ECO:0000256" key="7">
    <source>
        <dbReference type="ARBA" id="ARBA00047334"/>
    </source>
</evidence>
<dbReference type="InterPro" id="IPR013785">
    <property type="entry name" value="Aldolase_TIM"/>
</dbReference>
<dbReference type="HAMAP" id="MF_00097">
    <property type="entry name" value="TMP_synthase"/>
    <property type="match status" value="1"/>
</dbReference>
<dbReference type="RefSeq" id="WP_200250382.1">
    <property type="nucleotide sequence ID" value="NZ_NRRY01000071.1"/>
</dbReference>
<dbReference type="EMBL" id="NRRY01000071">
    <property type="protein sequence ID" value="MBK1621393.1"/>
    <property type="molecule type" value="Genomic_DNA"/>
</dbReference>
<evidence type="ECO:0000313" key="15">
    <source>
        <dbReference type="Proteomes" id="UP001138768"/>
    </source>
</evidence>
<evidence type="ECO:0000256" key="5">
    <source>
        <dbReference type="ARBA" id="ARBA00022842"/>
    </source>
</evidence>
<keyword evidence="15" id="KW-1185">Reference proteome</keyword>
<dbReference type="Pfam" id="PF02581">
    <property type="entry name" value="TMP-TENI"/>
    <property type="match status" value="1"/>
</dbReference>
<proteinExistence type="inferred from homology"/>
<dbReference type="NCBIfam" id="TIGR00693">
    <property type="entry name" value="thiE"/>
    <property type="match status" value="1"/>
</dbReference>
<evidence type="ECO:0000259" key="13">
    <source>
        <dbReference type="Pfam" id="PF02581"/>
    </source>
</evidence>
<dbReference type="InterPro" id="IPR036206">
    <property type="entry name" value="ThiamineP_synth_sf"/>
</dbReference>
<dbReference type="GO" id="GO:0009228">
    <property type="term" value="P:thiamine biosynthetic process"/>
    <property type="evidence" value="ECO:0007669"/>
    <property type="project" value="UniProtKB-KW"/>
</dbReference>
<comment type="catalytic activity">
    <reaction evidence="7 10 11">
        <text>4-methyl-5-(2-phosphooxyethyl)-thiazole + 4-amino-2-methyl-5-(diphosphooxymethyl)pyrimidine + H(+) = thiamine phosphate + diphosphate</text>
        <dbReference type="Rhea" id="RHEA:22328"/>
        <dbReference type="ChEBI" id="CHEBI:15378"/>
        <dbReference type="ChEBI" id="CHEBI:33019"/>
        <dbReference type="ChEBI" id="CHEBI:37575"/>
        <dbReference type="ChEBI" id="CHEBI:57841"/>
        <dbReference type="ChEBI" id="CHEBI:58296"/>
        <dbReference type="EC" id="2.5.1.3"/>
    </reaction>
</comment>
<comment type="function">
    <text evidence="1 10">Condenses 4-methyl-5-(beta-hydroxyethyl)thiazole monophosphate (THZ-P) and 2-methyl-4-amino-5-hydroxymethyl pyrimidine pyrophosphate (HMP-PP) to form thiamine monophosphate (TMP).</text>
</comment>
<dbReference type="Gene3D" id="3.20.20.70">
    <property type="entry name" value="Aldolase class I"/>
    <property type="match status" value="1"/>
</dbReference>
<dbReference type="GO" id="GO:0009229">
    <property type="term" value="P:thiamine diphosphate biosynthetic process"/>
    <property type="evidence" value="ECO:0007669"/>
    <property type="project" value="UniProtKB-UniRule"/>
</dbReference>
<comment type="caution">
    <text evidence="14">The sequence shown here is derived from an EMBL/GenBank/DDBJ whole genome shotgun (WGS) entry which is preliminary data.</text>
</comment>
<dbReference type="AlphaFoldDB" id="A0A9X0WE79"/>
<sequence>MIDLSVYLITDAALCARAGLLETVAAALRGGATAVQLRDKQASDAALIEQGKALKALLRGTHVPLIVNDRLKVAVAIGADGLHLGQSDGDVAEARAVLGAEAILGLSVQSREQLEVPELSLVDYLGVGPVFATATKPDHSSPLGFDGLAAICAESPLPVVAIGGLSAEHAASIWSAGGVGMALVSAICTASDPELATREIVEACKVARLGSADANSLYGL</sequence>
<feature type="binding site" evidence="10">
    <location>
        <position position="68"/>
    </location>
    <ligand>
        <name>4-amino-2-methyl-5-(diphosphooxymethyl)pyrimidine</name>
        <dbReference type="ChEBI" id="CHEBI:57841"/>
    </ligand>
</feature>
<comment type="catalytic activity">
    <reaction evidence="8 10 11">
        <text>2-(2-carboxy-4-methylthiazol-5-yl)ethyl phosphate + 4-amino-2-methyl-5-(diphosphooxymethyl)pyrimidine + 2 H(+) = thiamine phosphate + CO2 + diphosphate</text>
        <dbReference type="Rhea" id="RHEA:47848"/>
        <dbReference type="ChEBI" id="CHEBI:15378"/>
        <dbReference type="ChEBI" id="CHEBI:16526"/>
        <dbReference type="ChEBI" id="CHEBI:33019"/>
        <dbReference type="ChEBI" id="CHEBI:37575"/>
        <dbReference type="ChEBI" id="CHEBI:57841"/>
        <dbReference type="ChEBI" id="CHEBI:62890"/>
        <dbReference type="EC" id="2.5.1.3"/>
    </reaction>
</comment>
<dbReference type="InterPro" id="IPR022998">
    <property type="entry name" value="ThiamineP_synth_TenI"/>
</dbReference>
<evidence type="ECO:0000313" key="14">
    <source>
        <dbReference type="EMBL" id="MBK1621393.1"/>
    </source>
</evidence>
<evidence type="ECO:0000256" key="12">
    <source>
        <dbReference type="RuleBase" id="RU004253"/>
    </source>
</evidence>
<dbReference type="GO" id="GO:0000287">
    <property type="term" value="F:magnesium ion binding"/>
    <property type="evidence" value="ECO:0007669"/>
    <property type="project" value="UniProtKB-UniRule"/>
</dbReference>
<evidence type="ECO:0000256" key="6">
    <source>
        <dbReference type="ARBA" id="ARBA00022977"/>
    </source>
</evidence>
<accession>A0A9X0WE79</accession>
<feature type="binding site" evidence="10">
    <location>
        <position position="107"/>
    </location>
    <ligand>
        <name>4-amino-2-methyl-5-(diphosphooxymethyl)pyrimidine</name>
        <dbReference type="ChEBI" id="CHEBI:57841"/>
    </ligand>
</feature>
<comment type="catalytic activity">
    <reaction evidence="9 10 11">
        <text>2-[(2R,5Z)-2-carboxy-4-methylthiazol-5(2H)-ylidene]ethyl phosphate + 4-amino-2-methyl-5-(diphosphooxymethyl)pyrimidine + 2 H(+) = thiamine phosphate + CO2 + diphosphate</text>
        <dbReference type="Rhea" id="RHEA:47844"/>
        <dbReference type="ChEBI" id="CHEBI:15378"/>
        <dbReference type="ChEBI" id="CHEBI:16526"/>
        <dbReference type="ChEBI" id="CHEBI:33019"/>
        <dbReference type="ChEBI" id="CHEBI:37575"/>
        <dbReference type="ChEBI" id="CHEBI:57841"/>
        <dbReference type="ChEBI" id="CHEBI:62899"/>
        <dbReference type="EC" id="2.5.1.3"/>
    </reaction>
</comment>
<feature type="binding site" evidence="10">
    <location>
        <begin position="36"/>
        <end position="40"/>
    </location>
    <ligand>
        <name>4-amino-2-methyl-5-(diphosphooxymethyl)pyrimidine</name>
        <dbReference type="ChEBI" id="CHEBI:57841"/>
    </ligand>
</feature>
<dbReference type="PANTHER" id="PTHR20857:SF15">
    <property type="entry name" value="THIAMINE-PHOSPHATE SYNTHASE"/>
    <property type="match status" value="1"/>
</dbReference>
<dbReference type="GO" id="GO:0005737">
    <property type="term" value="C:cytoplasm"/>
    <property type="evidence" value="ECO:0007669"/>
    <property type="project" value="TreeGrafter"/>
</dbReference>
<feature type="domain" description="Thiamine phosphate synthase/TenI" evidence="13">
    <location>
        <begin position="6"/>
        <end position="187"/>
    </location>
</feature>
<keyword evidence="6 10" id="KW-0784">Thiamine biosynthesis</keyword>
<evidence type="ECO:0000256" key="8">
    <source>
        <dbReference type="ARBA" id="ARBA00047851"/>
    </source>
</evidence>
<evidence type="ECO:0000256" key="4">
    <source>
        <dbReference type="ARBA" id="ARBA00022723"/>
    </source>
</evidence>
<evidence type="ECO:0000256" key="3">
    <source>
        <dbReference type="ARBA" id="ARBA00022679"/>
    </source>
</evidence>
<keyword evidence="3 10" id="KW-0808">Transferase</keyword>
<evidence type="ECO:0000256" key="2">
    <source>
        <dbReference type="ARBA" id="ARBA00005165"/>
    </source>
</evidence>
<dbReference type="SUPFAM" id="SSF51391">
    <property type="entry name" value="Thiamin phosphate synthase"/>
    <property type="match status" value="1"/>
</dbReference>
<reference evidence="14 15" key="1">
    <citation type="journal article" date="2020" name="Microorganisms">
        <title>Osmotic Adaptation and Compatible Solute Biosynthesis of Phototrophic Bacteria as Revealed from Genome Analyses.</title>
        <authorList>
            <person name="Imhoff J.F."/>
            <person name="Rahn T."/>
            <person name="Kunzel S."/>
            <person name="Keller A."/>
            <person name="Neulinger S.C."/>
        </authorList>
    </citation>
    <scope>NUCLEOTIDE SEQUENCE [LARGE SCALE GENOMIC DNA]</scope>
    <source>
        <strain evidence="14 15">DSM 25653</strain>
    </source>
</reference>
<comment type="cofactor">
    <cofactor evidence="10">
        <name>Mg(2+)</name>
        <dbReference type="ChEBI" id="CHEBI:18420"/>
    </cofactor>
    <text evidence="10">Binds 1 Mg(2+) ion per subunit.</text>
</comment>
<comment type="pathway">
    <text evidence="2 10 12">Cofactor biosynthesis; thiamine diphosphate biosynthesis; thiamine phosphate from 4-amino-2-methyl-5-diphosphomethylpyrimidine and 4-methyl-5-(2-phosphoethyl)-thiazole: step 1/1.</text>
</comment>
<gene>
    <name evidence="10 14" type="primary">thiE</name>
    <name evidence="14" type="ORF">CKO42_23865</name>
</gene>
<protein>
    <recommendedName>
        <fullName evidence="10">Thiamine-phosphate synthase</fullName>
        <shortName evidence="10">TP synthase</shortName>
        <shortName evidence="10">TPS</shortName>
        <ecNumber evidence="10">2.5.1.3</ecNumber>
    </recommendedName>
    <alternativeName>
        <fullName evidence="10">Thiamine-phosphate pyrophosphorylase</fullName>
        <shortName evidence="10">TMP pyrophosphorylase</shortName>
        <shortName evidence="10">TMP-PPase</shortName>
    </alternativeName>
</protein>
<name>A0A9X0WE79_9GAMM</name>
<feature type="binding site" evidence="10">
    <location>
        <position position="136"/>
    </location>
    <ligand>
        <name>4-amino-2-methyl-5-(diphosphooxymethyl)pyrimidine</name>
        <dbReference type="ChEBI" id="CHEBI:57841"/>
    </ligand>
</feature>
<feature type="binding site" evidence="10">
    <location>
        <begin position="133"/>
        <end position="135"/>
    </location>
    <ligand>
        <name>2-[(2R,5Z)-2-carboxy-4-methylthiazol-5(2H)-ylidene]ethyl phosphate</name>
        <dbReference type="ChEBI" id="CHEBI:62899"/>
    </ligand>
</feature>
<evidence type="ECO:0000256" key="11">
    <source>
        <dbReference type="RuleBase" id="RU003826"/>
    </source>
</evidence>
<dbReference type="FunFam" id="3.20.20.70:FF:000096">
    <property type="entry name" value="Thiamine-phosphate synthase"/>
    <property type="match status" value="1"/>
</dbReference>
<feature type="binding site" evidence="10">
    <location>
        <begin position="184"/>
        <end position="185"/>
    </location>
    <ligand>
        <name>2-[(2R,5Z)-2-carboxy-4-methylthiazol-5(2H)-ylidene]ethyl phosphate</name>
        <dbReference type="ChEBI" id="CHEBI:62899"/>
    </ligand>
</feature>
<feature type="binding site" evidence="10">
    <location>
        <position position="164"/>
    </location>
    <ligand>
        <name>2-[(2R,5Z)-2-carboxy-4-methylthiazol-5(2H)-ylidene]ethyl phosphate</name>
        <dbReference type="ChEBI" id="CHEBI:62899"/>
    </ligand>
</feature>
<dbReference type="Proteomes" id="UP001138768">
    <property type="component" value="Unassembled WGS sequence"/>
</dbReference>
<dbReference type="GO" id="GO:0004789">
    <property type="term" value="F:thiamine-phosphate diphosphorylase activity"/>
    <property type="evidence" value="ECO:0007669"/>
    <property type="project" value="UniProtKB-UniRule"/>
</dbReference>
<dbReference type="EC" id="2.5.1.3" evidence="10"/>